<keyword evidence="1 4" id="KW-0808">Transferase</keyword>
<dbReference type="InterPro" id="IPR016181">
    <property type="entry name" value="Acyl_CoA_acyltransferase"/>
</dbReference>
<dbReference type="PANTHER" id="PTHR43877">
    <property type="entry name" value="AMINOALKYLPHOSPHONATE N-ACETYLTRANSFERASE-RELATED-RELATED"/>
    <property type="match status" value="1"/>
</dbReference>
<dbReference type="SUPFAM" id="SSF55729">
    <property type="entry name" value="Acyl-CoA N-acyltransferases (Nat)"/>
    <property type="match status" value="1"/>
</dbReference>
<gene>
    <name evidence="4" type="ORF">ACFYV7_40175</name>
</gene>
<dbReference type="Gene3D" id="3.40.630.30">
    <property type="match status" value="1"/>
</dbReference>
<name>A0ABW6R740_9NOCA</name>
<dbReference type="RefSeq" id="WP_387726465.1">
    <property type="nucleotide sequence ID" value="NZ_JBIAPI010000017.1"/>
</dbReference>
<dbReference type="InterPro" id="IPR050832">
    <property type="entry name" value="Bact_Acetyltransf"/>
</dbReference>
<protein>
    <submittedName>
        <fullName evidence="4">GNAT family N-acetyltransferase</fullName>
        <ecNumber evidence="4">2.3.-.-</ecNumber>
    </submittedName>
</protein>
<evidence type="ECO:0000259" key="3">
    <source>
        <dbReference type="PROSITE" id="PS51186"/>
    </source>
</evidence>
<dbReference type="PANTHER" id="PTHR43877:SF2">
    <property type="entry name" value="AMINOALKYLPHOSPHONATE N-ACETYLTRANSFERASE-RELATED"/>
    <property type="match status" value="1"/>
</dbReference>
<dbReference type="CDD" id="cd04301">
    <property type="entry name" value="NAT_SF"/>
    <property type="match status" value="1"/>
</dbReference>
<keyword evidence="5" id="KW-1185">Reference proteome</keyword>
<evidence type="ECO:0000256" key="2">
    <source>
        <dbReference type="ARBA" id="ARBA00023315"/>
    </source>
</evidence>
<dbReference type="EC" id="2.3.-.-" evidence="4"/>
<dbReference type="Pfam" id="PF00583">
    <property type="entry name" value="Acetyltransf_1"/>
    <property type="match status" value="1"/>
</dbReference>
<evidence type="ECO:0000256" key="1">
    <source>
        <dbReference type="ARBA" id="ARBA00022679"/>
    </source>
</evidence>
<reference evidence="4 5" key="1">
    <citation type="submission" date="2024-10" db="EMBL/GenBank/DDBJ databases">
        <title>The Natural Products Discovery Center: Release of the First 8490 Sequenced Strains for Exploring Actinobacteria Biosynthetic Diversity.</title>
        <authorList>
            <person name="Kalkreuter E."/>
            <person name="Kautsar S.A."/>
            <person name="Yang D."/>
            <person name="Bader C.D."/>
            <person name="Teijaro C.N."/>
            <person name="Fluegel L."/>
            <person name="Davis C.M."/>
            <person name="Simpson J.R."/>
            <person name="Lauterbach L."/>
            <person name="Steele A.D."/>
            <person name="Gui C."/>
            <person name="Meng S."/>
            <person name="Li G."/>
            <person name="Viehrig K."/>
            <person name="Ye F."/>
            <person name="Su P."/>
            <person name="Kiefer A.F."/>
            <person name="Nichols A."/>
            <person name="Cepeda A.J."/>
            <person name="Yan W."/>
            <person name="Fan B."/>
            <person name="Jiang Y."/>
            <person name="Adhikari A."/>
            <person name="Zheng C.-J."/>
            <person name="Schuster L."/>
            <person name="Cowan T.M."/>
            <person name="Smanski M.J."/>
            <person name="Chevrette M.G."/>
            <person name="De Carvalho L.P.S."/>
            <person name="Shen B."/>
        </authorList>
    </citation>
    <scope>NUCLEOTIDE SEQUENCE [LARGE SCALE GENOMIC DNA]</scope>
    <source>
        <strain evidence="4 5">NPDC003040</strain>
    </source>
</reference>
<dbReference type="Proteomes" id="UP001601948">
    <property type="component" value="Unassembled WGS sequence"/>
</dbReference>
<dbReference type="PROSITE" id="PS51186">
    <property type="entry name" value="GNAT"/>
    <property type="match status" value="1"/>
</dbReference>
<dbReference type="EMBL" id="JBIAPI010000017">
    <property type="protein sequence ID" value="MFF3229063.1"/>
    <property type="molecule type" value="Genomic_DNA"/>
</dbReference>
<evidence type="ECO:0000313" key="4">
    <source>
        <dbReference type="EMBL" id="MFF3229063.1"/>
    </source>
</evidence>
<sequence>MAHDEHGTPVGAAWARLFDRSIGSPAFIDDHTPELTVATTAHVRGRGLGTALLRQLQDAARRAGLQALALGVHRDNQPAQRLYRNEGWTTHTTAGEYDILVRYLH</sequence>
<keyword evidence="2 4" id="KW-0012">Acyltransferase</keyword>
<dbReference type="InterPro" id="IPR000182">
    <property type="entry name" value="GNAT_dom"/>
</dbReference>
<organism evidence="4 5">
    <name type="scientific">Nocardia suismassiliense</name>
    <dbReference type="NCBI Taxonomy" id="2077092"/>
    <lineage>
        <taxon>Bacteria</taxon>
        <taxon>Bacillati</taxon>
        <taxon>Actinomycetota</taxon>
        <taxon>Actinomycetes</taxon>
        <taxon>Mycobacteriales</taxon>
        <taxon>Nocardiaceae</taxon>
        <taxon>Nocardia</taxon>
    </lineage>
</organism>
<feature type="domain" description="N-acetyltransferase" evidence="3">
    <location>
        <begin position="1"/>
        <end position="105"/>
    </location>
</feature>
<dbReference type="GO" id="GO:0016746">
    <property type="term" value="F:acyltransferase activity"/>
    <property type="evidence" value="ECO:0007669"/>
    <property type="project" value="UniProtKB-KW"/>
</dbReference>
<accession>A0ABW6R740</accession>
<proteinExistence type="predicted"/>
<comment type="caution">
    <text evidence="4">The sequence shown here is derived from an EMBL/GenBank/DDBJ whole genome shotgun (WGS) entry which is preliminary data.</text>
</comment>
<evidence type="ECO:0000313" key="5">
    <source>
        <dbReference type="Proteomes" id="UP001601948"/>
    </source>
</evidence>